<dbReference type="RefSeq" id="WP_187242391.1">
    <property type="nucleotide sequence ID" value="NZ_BAAAOK010000015.1"/>
</dbReference>
<keyword evidence="4 6" id="KW-0238">DNA-binding</keyword>
<evidence type="ECO:0000256" key="6">
    <source>
        <dbReference type="RuleBase" id="RU000716"/>
    </source>
</evidence>
<evidence type="ECO:0000259" key="8">
    <source>
        <dbReference type="Pfam" id="PF04545"/>
    </source>
</evidence>
<protein>
    <recommendedName>
        <fullName evidence="6">RNA polymerase sigma factor</fullName>
    </recommendedName>
</protein>
<gene>
    <name evidence="9" type="ORF">HKK74_07750</name>
</gene>
<comment type="similarity">
    <text evidence="1 6">Belongs to the sigma-70 factor family. ECF subfamily.</text>
</comment>
<reference evidence="9 10" key="1">
    <citation type="submission" date="2020-06" db="EMBL/GenBank/DDBJ databases">
        <title>Actinomadura xiongansis sp. nov., isolated from soil of Baiyangdian.</title>
        <authorList>
            <person name="Zhang X."/>
        </authorList>
    </citation>
    <scope>NUCLEOTIDE SEQUENCE [LARGE SCALE GENOMIC DNA]</scope>
    <source>
        <strain evidence="9 10">HBUM206468</strain>
    </source>
</reference>
<evidence type="ECO:0000256" key="5">
    <source>
        <dbReference type="ARBA" id="ARBA00023163"/>
    </source>
</evidence>
<evidence type="ECO:0000256" key="4">
    <source>
        <dbReference type="ARBA" id="ARBA00023125"/>
    </source>
</evidence>
<evidence type="ECO:0000313" key="9">
    <source>
        <dbReference type="EMBL" id="MBC6465385.1"/>
    </source>
</evidence>
<name>A0ABR7LLL4_9ACTN</name>
<dbReference type="InterPro" id="IPR000838">
    <property type="entry name" value="RNA_pol_sigma70_ECF_CS"/>
</dbReference>
<dbReference type="Proteomes" id="UP000805614">
    <property type="component" value="Unassembled WGS sequence"/>
</dbReference>
<dbReference type="PANTHER" id="PTHR43133:SF52">
    <property type="entry name" value="ECF RNA POLYMERASE SIGMA FACTOR SIGL"/>
    <property type="match status" value="1"/>
</dbReference>
<evidence type="ECO:0000313" key="10">
    <source>
        <dbReference type="Proteomes" id="UP000805614"/>
    </source>
</evidence>
<dbReference type="SUPFAM" id="SSF88946">
    <property type="entry name" value="Sigma2 domain of RNA polymerase sigma factors"/>
    <property type="match status" value="1"/>
</dbReference>
<dbReference type="Gene3D" id="1.10.1740.10">
    <property type="match status" value="1"/>
</dbReference>
<dbReference type="EMBL" id="JABVEC010000004">
    <property type="protein sequence ID" value="MBC6465385.1"/>
    <property type="molecule type" value="Genomic_DNA"/>
</dbReference>
<dbReference type="InterPro" id="IPR036388">
    <property type="entry name" value="WH-like_DNA-bd_sf"/>
</dbReference>
<dbReference type="Pfam" id="PF04542">
    <property type="entry name" value="Sigma70_r2"/>
    <property type="match status" value="1"/>
</dbReference>
<feature type="domain" description="RNA polymerase sigma-70 region 2" evidence="7">
    <location>
        <begin position="42"/>
        <end position="110"/>
    </location>
</feature>
<evidence type="ECO:0000256" key="3">
    <source>
        <dbReference type="ARBA" id="ARBA00023082"/>
    </source>
</evidence>
<dbReference type="SUPFAM" id="SSF88659">
    <property type="entry name" value="Sigma3 and sigma4 domains of RNA polymerase sigma factors"/>
    <property type="match status" value="1"/>
</dbReference>
<dbReference type="Gene3D" id="1.10.10.10">
    <property type="entry name" value="Winged helix-like DNA-binding domain superfamily/Winged helix DNA-binding domain"/>
    <property type="match status" value="1"/>
</dbReference>
<sequence length="199" mass="22263">MAGHGRGSAGRGGSQVGQLIKLRQLSKPGRRKGADEALAAALYRDFHEPLLGLVIKLTAGDRQWAEDIVQETLLRAWRSADQLYGDESLMPWLATVARRLVIDDWRRRRSRPMEVNDDPLEEMPDTDKWEQLLQSITVNEALRSLSPVHREVLVETFLRDRSVNEAAKVLGVPVGTVKSRCFYALRALRVALGETGLAP</sequence>
<keyword evidence="3 6" id="KW-0731">Sigma factor</keyword>
<keyword evidence="5 6" id="KW-0804">Transcription</keyword>
<dbReference type="InterPro" id="IPR007630">
    <property type="entry name" value="RNA_pol_sigma70_r4"/>
</dbReference>
<dbReference type="Pfam" id="PF04545">
    <property type="entry name" value="Sigma70_r4"/>
    <property type="match status" value="1"/>
</dbReference>
<evidence type="ECO:0000259" key="7">
    <source>
        <dbReference type="Pfam" id="PF04542"/>
    </source>
</evidence>
<dbReference type="InterPro" id="IPR014284">
    <property type="entry name" value="RNA_pol_sigma-70_dom"/>
</dbReference>
<evidence type="ECO:0000256" key="2">
    <source>
        <dbReference type="ARBA" id="ARBA00023015"/>
    </source>
</evidence>
<accession>A0ABR7LLL4</accession>
<keyword evidence="2 6" id="KW-0805">Transcription regulation</keyword>
<dbReference type="CDD" id="cd06171">
    <property type="entry name" value="Sigma70_r4"/>
    <property type="match status" value="1"/>
</dbReference>
<dbReference type="InterPro" id="IPR013325">
    <property type="entry name" value="RNA_pol_sigma_r2"/>
</dbReference>
<dbReference type="InterPro" id="IPR039425">
    <property type="entry name" value="RNA_pol_sigma-70-like"/>
</dbReference>
<evidence type="ECO:0000256" key="1">
    <source>
        <dbReference type="ARBA" id="ARBA00010641"/>
    </source>
</evidence>
<dbReference type="NCBIfam" id="TIGR02937">
    <property type="entry name" value="sigma70-ECF"/>
    <property type="match status" value="1"/>
</dbReference>
<proteinExistence type="inferred from homology"/>
<keyword evidence="10" id="KW-1185">Reference proteome</keyword>
<comment type="caution">
    <text evidence="9">The sequence shown here is derived from an EMBL/GenBank/DDBJ whole genome shotgun (WGS) entry which is preliminary data.</text>
</comment>
<dbReference type="InterPro" id="IPR013324">
    <property type="entry name" value="RNA_pol_sigma_r3/r4-like"/>
</dbReference>
<feature type="domain" description="RNA polymerase sigma-70 region 4" evidence="8">
    <location>
        <begin position="141"/>
        <end position="189"/>
    </location>
</feature>
<dbReference type="InterPro" id="IPR007627">
    <property type="entry name" value="RNA_pol_sigma70_r2"/>
</dbReference>
<organism evidence="9 10">
    <name type="scientific">Actinomadura alba</name>
    <dbReference type="NCBI Taxonomy" id="406431"/>
    <lineage>
        <taxon>Bacteria</taxon>
        <taxon>Bacillati</taxon>
        <taxon>Actinomycetota</taxon>
        <taxon>Actinomycetes</taxon>
        <taxon>Streptosporangiales</taxon>
        <taxon>Thermomonosporaceae</taxon>
        <taxon>Actinomadura</taxon>
    </lineage>
</organism>
<dbReference type="PROSITE" id="PS01063">
    <property type="entry name" value="SIGMA70_ECF"/>
    <property type="match status" value="1"/>
</dbReference>
<dbReference type="PANTHER" id="PTHR43133">
    <property type="entry name" value="RNA POLYMERASE ECF-TYPE SIGMA FACTO"/>
    <property type="match status" value="1"/>
</dbReference>